<dbReference type="PANTHER" id="PTHR43143:SF5">
    <property type="entry name" value="SECRETED PROTEIN"/>
    <property type="match status" value="1"/>
</dbReference>
<evidence type="ECO:0000313" key="2">
    <source>
        <dbReference type="EMBL" id="MBD8487371.1"/>
    </source>
</evidence>
<dbReference type="InterPro" id="IPR028994">
    <property type="entry name" value="Integrin_alpha_N"/>
</dbReference>
<dbReference type="EMBL" id="JACYTQ010000001">
    <property type="protein sequence ID" value="MBD8487371.1"/>
    <property type="molecule type" value="Genomic_DNA"/>
</dbReference>
<comment type="caution">
    <text evidence="2">The sequence shown here is derived from an EMBL/GenBank/DDBJ whole genome shotgun (WGS) entry which is preliminary data.</text>
</comment>
<evidence type="ECO:0000259" key="1">
    <source>
        <dbReference type="Pfam" id="PF00149"/>
    </source>
</evidence>
<dbReference type="Pfam" id="PF00149">
    <property type="entry name" value="Metallophos"/>
    <property type="match status" value="1"/>
</dbReference>
<evidence type="ECO:0000313" key="3">
    <source>
        <dbReference type="Proteomes" id="UP000647133"/>
    </source>
</evidence>
<name>A0ABR9AGK0_9BACT</name>
<dbReference type="InterPro" id="IPR029052">
    <property type="entry name" value="Metallo-depent_PP-like"/>
</dbReference>
<sequence length="598" mass="67388">MPIAFKERLWTVIVLCLFIHIASVNGQSMQYAGSDEFTIAVLPDTQYYTAESRGASNDMFKAQTQWIHENAKKEKIAYVIHLGDITDHGETYPKEWENAAEAIYQLEIPQAGYPYGIPYGLAVGNHDQTKSQFPLSGKTDHYNHYFGVDHFRDKPWYGGHYLENNDSHYDLFEAGGQKFIVIYFEYDSYDENIEPLNQWASELLEKYDDHEAILVSHSIIHLNTTPGTNEKGFPKFMKQGQRIFDELKNFPNVRLLLSGHVGDNGEAYRQDGYAGNVIKSILTDYQSRENGGHGLMRLMKFSSSKDLIHCTTFSPYTGEVESDADSDFTIPWKHHTTVSRTMDFDNDQLTDIVHFDNGKWTIGSNSRKLSLGEQRDVPVPADYNGDGKLEAAVFRPSTGEFILESGRSISLGMEGDIPVCGDYDGDGFADLAVYRPSNFTWYFETLDSVKFGRKDVIPVPADYDGDGKIDLGFFRISDGMWQTALGNIPLQLSQPQGDIPLPGDYDGDGKAEMAQYRPSTGEWFIGFDPPIKFGQQGDIPVPGNYSRGGKLQPAVYRNGKIHLMNGQEVPFTAPSNAQLVNIRIVIHHYFETLLNQKD</sequence>
<reference evidence="2 3" key="1">
    <citation type="submission" date="2020-09" db="EMBL/GenBank/DDBJ databases">
        <title>Echinicola sp. CAU 1574 isolated from sand of Sido Beach.</title>
        <authorList>
            <person name="Kim W."/>
        </authorList>
    </citation>
    <scope>NUCLEOTIDE SEQUENCE [LARGE SCALE GENOMIC DNA]</scope>
    <source>
        <strain evidence="2 3">CAU 1574</strain>
    </source>
</reference>
<feature type="domain" description="Calcineurin-like phosphoesterase" evidence="1">
    <location>
        <begin position="38"/>
        <end position="261"/>
    </location>
</feature>
<dbReference type="Gene3D" id="3.60.21.10">
    <property type="match status" value="1"/>
</dbReference>
<gene>
    <name evidence="2" type="ORF">IFO69_01290</name>
</gene>
<dbReference type="Proteomes" id="UP000647133">
    <property type="component" value="Unassembled WGS sequence"/>
</dbReference>
<keyword evidence="3" id="KW-1185">Reference proteome</keyword>
<dbReference type="SUPFAM" id="SSF69318">
    <property type="entry name" value="Integrin alpha N-terminal domain"/>
    <property type="match status" value="1"/>
</dbReference>
<dbReference type="InterPro" id="IPR004843">
    <property type="entry name" value="Calcineurin-like_PHP"/>
</dbReference>
<protein>
    <submittedName>
        <fullName evidence="2">Metallophosphoesterase</fullName>
    </submittedName>
</protein>
<organism evidence="2 3">
    <name type="scientific">Echinicola arenosa</name>
    <dbReference type="NCBI Taxonomy" id="2774144"/>
    <lineage>
        <taxon>Bacteria</taxon>
        <taxon>Pseudomonadati</taxon>
        <taxon>Bacteroidota</taxon>
        <taxon>Cytophagia</taxon>
        <taxon>Cytophagales</taxon>
        <taxon>Cyclobacteriaceae</taxon>
        <taxon>Echinicola</taxon>
    </lineage>
</organism>
<dbReference type="RefSeq" id="WP_192007178.1">
    <property type="nucleotide sequence ID" value="NZ_JACYTQ010000001.1"/>
</dbReference>
<dbReference type="SUPFAM" id="SSF56300">
    <property type="entry name" value="Metallo-dependent phosphatases"/>
    <property type="match status" value="1"/>
</dbReference>
<proteinExistence type="predicted"/>
<dbReference type="InterPro" id="IPR051918">
    <property type="entry name" value="STPP_CPPED1"/>
</dbReference>
<accession>A0ABR9AGK0</accession>
<dbReference type="PANTHER" id="PTHR43143">
    <property type="entry name" value="METALLOPHOSPHOESTERASE, CALCINEURIN SUPERFAMILY"/>
    <property type="match status" value="1"/>
</dbReference>